<evidence type="ECO:0000256" key="3">
    <source>
        <dbReference type="ARBA" id="ARBA00022840"/>
    </source>
</evidence>
<comment type="caution">
    <text evidence="8">The sequence shown here is derived from an EMBL/GenBank/DDBJ whole genome shotgun (WGS) entry which is preliminary data.</text>
</comment>
<dbReference type="GO" id="GO:0000082">
    <property type="term" value="P:G1/S transition of mitotic cell cycle"/>
    <property type="evidence" value="ECO:0007669"/>
    <property type="project" value="TreeGrafter"/>
</dbReference>
<dbReference type="AlphaFoldDB" id="A0AAN6TA99"/>
<dbReference type="PROSITE" id="PS50011">
    <property type="entry name" value="PROTEIN_KINASE_DOM"/>
    <property type="match status" value="1"/>
</dbReference>
<dbReference type="GO" id="GO:0005524">
    <property type="term" value="F:ATP binding"/>
    <property type="evidence" value="ECO:0007669"/>
    <property type="project" value="UniProtKB-KW"/>
</dbReference>
<evidence type="ECO:0000256" key="6">
    <source>
        <dbReference type="SAM" id="MobiDB-lite"/>
    </source>
</evidence>
<keyword evidence="8" id="KW-0418">Kinase</keyword>
<organism evidence="8 9">
    <name type="scientific">Canariomyces notabilis</name>
    <dbReference type="NCBI Taxonomy" id="2074819"/>
    <lineage>
        <taxon>Eukaryota</taxon>
        <taxon>Fungi</taxon>
        <taxon>Dikarya</taxon>
        <taxon>Ascomycota</taxon>
        <taxon>Pezizomycotina</taxon>
        <taxon>Sordariomycetes</taxon>
        <taxon>Sordariomycetidae</taxon>
        <taxon>Sordariales</taxon>
        <taxon>Chaetomiaceae</taxon>
        <taxon>Canariomyces</taxon>
    </lineage>
</organism>
<feature type="compositionally biased region" description="Low complexity" evidence="6">
    <location>
        <begin position="61"/>
        <end position="72"/>
    </location>
</feature>
<reference evidence="8" key="2">
    <citation type="submission" date="2023-05" db="EMBL/GenBank/DDBJ databases">
        <authorList>
            <consortium name="Lawrence Berkeley National Laboratory"/>
            <person name="Steindorff A."/>
            <person name="Hensen N."/>
            <person name="Bonometti L."/>
            <person name="Westerberg I."/>
            <person name="Brannstrom I.O."/>
            <person name="Guillou S."/>
            <person name="Cros-Aarteil S."/>
            <person name="Calhoun S."/>
            <person name="Haridas S."/>
            <person name="Kuo A."/>
            <person name="Mondo S."/>
            <person name="Pangilinan J."/>
            <person name="Riley R."/>
            <person name="Labutti K."/>
            <person name="Andreopoulos B."/>
            <person name="Lipzen A."/>
            <person name="Chen C."/>
            <person name="Yanf M."/>
            <person name="Daum C."/>
            <person name="Ng V."/>
            <person name="Clum A."/>
            <person name="Ohm R."/>
            <person name="Martin F."/>
            <person name="Silar P."/>
            <person name="Natvig D."/>
            <person name="Lalanne C."/>
            <person name="Gautier V."/>
            <person name="Ament-Velasquez S.L."/>
            <person name="Kruys A."/>
            <person name="Hutchinson M.I."/>
            <person name="Powell A.J."/>
            <person name="Barry K."/>
            <person name="Miller A.N."/>
            <person name="Grigoriev I.V."/>
            <person name="Debuchy R."/>
            <person name="Gladieux P."/>
            <person name="Thoren M.H."/>
            <person name="Johannesson H."/>
        </authorList>
    </citation>
    <scope>NUCLEOTIDE SEQUENCE</scope>
    <source>
        <strain evidence="8">CBS 508.74</strain>
    </source>
</reference>
<dbReference type="InterPro" id="IPR050108">
    <property type="entry name" value="CDK"/>
</dbReference>
<dbReference type="GO" id="GO:0030332">
    <property type="term" value="F:cyclin binding"/>
    <property type="evidence" value="ECO:0007669"/>
    <property type="project" value="TreeGrafter"/>
</dbReference>
<dbReference type="SUPFAM" id="SSF56112">
    <property type="entry name" value="Protein kinase-like (PK-like)"/>
    <property type="match status" value="1"/>
</dbReference>
<evidence type="ECO:0000313" key="9">
    <source>
        <dbReference type="Proteomes" id="UP001302812"/>
    </source>
</evidence>
<dbReference type="EC" id="2.7.11.22" evidence="1"/>
<feature type="domain" description="Protein kinase" evidence="7">
    <location>
        <begin position="94"/>
        <end position="408"/>
    </location>
</feature>
<keyword evidence="8" id="KW-0808">Transferase</keyword>
<gene>
    <name evidence="8" type="ORF">N656DRAFT_781274</name>
</gene>
<dbReference type="InterPro" id="IPR011009">
    <property type="entry name" value="Kinase-like_dom_sf"/>
</dbReference>
<dbReference type="Pfam" id="PF00069">
    <property type="entry name" value="Pkinase"/>
    <property type="match status" value="1"/>
</dbReference>
<dbReference type="PANTHER" id="PTHR24056">
    <property type="entry name" value="CELL DIVISION PROTEIN KINASE"/>
    <property type="match status" value="1"/>
</dbReference>
<reference evidence="8" key="1">
    <citation type="journal article" date="2023" name="Mol. Phylogenet. Evol.">
        <title>Genome-scale phylogeny and comparative genomics of the fungal order Sordariales.</title>
        <authorList>
            <person name="Hensen N."/>
            <person name="Bonometti L."/>
            <person name="Westerberg I."/>
            <person name="Brannstrom I.O."/>
            <person name="Guillou S."/>
            <person name="Cros-Aarteil S."/>
            <person name="Calhoun S."/>
            <person name="Haridas S."/>
            <person name="Kuo A."/>
            <person name="Mondo S."/>
            <person name="Pangilinan J."/>
            <person name="Riley R."/>
            <person name="LaButti K."/>
            <person name="Andreopoulos B."/>
            <person name="Lipzen A."/>
            <person name="Chen C."/>
            <person name="Yan M."/>
            <person name="Daum C."/>
            <person name="Ng V."/>
            <person name="Clum A."/>
            <person name="Steindorff A."/>
            <person name="Ohm R.A."/>
            <person name="Martin F."/>
            <person name="Silar P."/>
            <person name="Natvig D.O."/>
            <person name="Lalanne C."/>
            <person name="Gautier V."/>
            <person name="Ament-Velasquez S.L."/>
            <person name="Kruys A."/>
            <person name="Hutchinson M.I."/>
            <person name="Powell A.J."/>
            <person name="Barry K."/>
            <person name="Miller A.N."/>
            <person name="Grigoriev I.V."/>
            <person name="Debuchy R."/>
            <person name="Gladieux P."/>
            <person name="Hiltunen Thoren M."/>
            <person name="Johannesson H."/>
        </authorList>
    </citation>
    <scope>NUCLEOTIDE SEQUENCE</scope>
    <source>
        <strain evidence="8">CBS 508.74</strain>
    </source>
</reference>
<dbReference type="GO" id="GO:0005634">
    <property type="term" value="C:nucleus"/>
    <property type="evidence" value="ECO:0007669"/>
    <property type="project" value="TreeGrafter"/>
</dbReference>
<keyword evidence="9" id="KW-1185">Reference proteome</keyword>
<dbReference type="GO" id="GO:0007165">
    <property type="term" value="P:signal transduction"/>
    <property type="evidence" value="ECO:0007669"/>
    <property type="project" value="TreeGrafter"/>
</dbReference>
<evidence type="ECO:0000256" key="1">
    <source>
        <dbReference type="ARBA" id="ARBA00012425"/>
    </source>
</evidence>
<dbReference type="Proteomes" id="UP001302812">
    <property type="component" value="Unassembled WGS sequence"/>
</dbReference>
<sequence length="408" mass="44738">MAEASDWRSSLSASERYDNVQRLSRLVAAAGISQSAFAVENEAYKNANTREEYDSACNPPAAEAAVEPDASPQLAQTSTTDDEGSGPGISIGHYQNCHYIASGVTAEVYRSQARALKVIVESHSIEPHNPQREAKLLAALRDENAPNIIPLLETFRDHDQRFVLVFPYMPLTLAQVLDQAQSPLPYPLTRQIFASLFRALAHLHTQGIIHRDVKPSAILLSSTSAATLNTTANTPVSENLQLYLSDFGTAYHPTLTPTSGDETDSHKVLDVGTGPYRAPECLFGNRAYTYAVDLWAAGCVLAECVARPRPKPLFDSPPAHEDGNQLGLILSIFQTIGSPTPDTWPEAKGFRTPPFDMYRVFEGKGGWEVVLPGVKAEWRDLVAGLVRYESGERVKAWEALEFPCMKEP</sequence>
<proteinExistence type="predicted"/>
<name>A0AAN6TA99_9PEZI</name>
<comment type="catalytic activity">
    <reaction evidence="4">
        <text>L-threonyl-[protein] + ATP = O-phospho-L-threonyl-[protein] + ADP + H(+)</text>
        <dbReference type="Rhea" id="RHEA:46608"/>
        <dbReference type="Rhea" id="RHEA-COMP:11060"/>
        <dbReference type="Rhea" id="RHEA-COMP:11605"/>
        <dbReference type="ChEBI" id="CHEBI:15378"/>
        <dbReference type="ChEBI" id="CHEBI:30013"/>
        <dbReference type="ChEBI" id="CHEBI:30616"/>
        <dbReference type="ChEBI" id="CHEBI:61977"/>
        <dbReference type="ChEBI" id="CHEBI:456216"/>
        <dbReference type="EC" id="2.7.11.22"/>
    </reaction>
</comment>
<dbReference type="Gene3D" id="1.10.510.10">
    <property type="entry name" value="Transferase(Phosphotransferase) domain 1"/>
    <property type="match status" value="1"/>
</dbReference>
<evidence type="ECO:0000313" key="8">
    <source>
        <dbReference type="EMBL" id="KAK4110965.1"/>
    </source>
</evidence>
<evidence type="ECO:0000259" key="7">
    <source>
        <dbReference type="PROSITE" id="PS50011"/>
    </source>
</evidence>
<dbReference type="GO" id="GO:0000307">
    <property type="term" value="C:cyclin-dependent protein kinase holoenzyme complex"/>
    <property type="evidence" value="ECO:0007669"/>
    <property type="project" value="TreeGrafter"/>
</dbReference>
<dbReference type="Gene3D" id="3.30.200.20">
    <property type="entry name" value="Phosphorylase Kinase, domain 1"/>
    <property type="match status" value="1"/>
</dbReference>
<dbReference type="GO" id="GO:0004693">
    <property type="term" value="F:cyclin-dependent protein serine/threonine kinase activity"/>
    <property type="evidence" value="ECO:0007669"/>
    <property type="project" value="UniProtKB-EC"/>
</dbReference>
<evidence type="ECO:0000256" key="2">
    <source>
        <dbReference type="ARBA" id="ARBA00022741"/>
    </source>
</evidence>
<dbReference type="EMBL" id="MU853348">
    <property type="protein sequence ID" value="KAK4110965.1"/>
    <property type="molecule type" value="Genomic_DNA"/>
</dbReference>
<dbReference type="GO" id="GO:0010389">
    <property type="term" value="P:regulation of G2/M transition of mitotic cell cycle"/>
    <property type="evidence" value="ECO:0007669"/>
    <property type="project" value="TreeGrafter"/>
</dbReference>
<keyword evidence="2" id="KW-0547">Nucleotide-binding</keyword>
<accession>A0AAN6TA99</accession>
<keyword evidence="3" id="KW-0067">ATP-binding</keyword>
<dbReference type="RefSeq" id="XP_064668535.1">
    <property type="nucleotide sequence ID" value="XM_064815552.1"/>
</dbReference>
<dbReference type="InterPro" id="IPR000719">
    <property type="entry name" value="Prot_kinase_dom"/>
</dbReference>
<dbReference type="GO" id="GO:0005737">
    <property type="term" value="C:cytoplasm"/>
    <property type="evidence" value="ECO:0007669"/>
    <property type="project" value="TreeGrafter"/>
</dbReference>
<dbReference type="GeneID" id="89939677"/>
<evidence type="ECO:0000256" key="4">
    <source>
        <dbReference type="ARBA" id="ARBA00047811"/>
    </source>
</evidence>
<evidence type="ECO:0000256" key="5">
    <source>
        <dbReference type="ARBA" id="ARBA00048367"/>
    </source>
</evidence>
<dbReference type="PANTHER" id="PTHR24056:SF576">
    <property type="entry name" value="SERINE_THREONINE-PROTEIN KINASE CSK1"/>
    <property type="match status" value="1"/>
</dbReference>
<dbReference type="GO" id="GO:0010468">
    <property type="term" value="P:regulation of gene expression"/>
    <property type="evidence" value="ECO:0007669"/>
    <property type="project" value="TreeGrafter"/>
</dbReference>
<comment type="catalytic activity">
    <reaction evidence="5">
        <text>L-seryl-[protein] + ATP = O-phospho-L-seryl-[protein] + ADP + H(+)</text>
        <dbReference type="Rhea" id="RHEA:17989"/>
        <dbReference type="Rhea" id="RHEA-COMP:9863"/>
        <dbReference type="Rhea" id="RHEA-COMP:11604"/>
        <dbReference type="ChEBI" id="CHEBI:15378"/>
        <dbReference type="ChEBI" id="CHEBI:29999"/>
        <dbReference type="ChEBI" id="CHEBI:30616"/>
        <dbReference type="ChEBI" id="CHEBI:83421"/>
        <dbReference type="ChEBI" id="CHEBI:456216"/>
        <dbReference type="EC" id="2.7.11.22"/>
    </reaction>
</comment>
<feature type="region of interest" description="Disordered" evidence="6">
    <location>
        <begin position="61"/>
        <end position="88"/>
    </location>
</feature>
<protein>
    <recommendedName>
        <fullName evidence="1">cyclin-dependent kinase</fullName>
        <ecNumber evidence="1">2.7.11.22</ecNumber>
    </recommendedName>
</protein>